<dbReference type="PROSITE" id="PS50234">
    <property type="entry name" value="VWFA"/>
    <property type="match status" value="1"/>
</dbReference>
<keyword evidence="3" id="KW-0964">Secreted</keyword>
<dbReference type="InterPro" id="IPR050934">
    <property type="entry name" value="ITIH"/>
</dbReference>
<sequence>MMDRAALQLILLGVFLISASSGPVKKKQNVDIYSFYINSTVTSRYATTVITSRVANTLNESQEIQFEVKIPKNAFISKFRMVIEGKTYDGVVKEKEEAQQQYNRAVSRGQSAGLVKSVGRTLEDFKTSVTVAAFSKVTFELTYEELLKRRLGKYELLINAQPMQPVADFKMDVHIQEKPGISSLEVKGDLSTGDLGNAIKTTRADKDAWVTFYPSRDQQTKCKSCGENGLNGDLLVTYDVNRQNPNGEIMVSNGYFVHYFAPSDVPRISKNVVFIIDQSSSMRGRKIKQTRLALLRILSDLDEDDHFGLITFDHEVSLWKHELLKATEANLKNAKSFVKEIKDRGATDINAAVLAGVDMINRHPREGTASILILLTDGDPTSGETSIEKIMGNVKKAIGTKFPLYCLGFGYDVNFDFLTKMSLENSGVAQRIYEDSDADLQLQGFYEEVAVPLLSDIQLKYPGGTNLTKTSFSLYFNGSEIVVSGQITDNSVESFTTEVIAVSKGSNVTYQDTTIVKDPSEVPPENEGFMQRLWAYLTVKQLLERQVLLKGQEKEDEKKEALKLSLKYQFVTPLTSMVVTKPQEGDVEVADKPKEGEREEMGERAYAGYDVDFDSDISHFHPPTLMHFPVAEDYNDHMIDFPLPTLMHFPVAEDYNDHMIDFPLPTYGSPTMHTITSPAVQVHSNRFLVPVVGQSKPLCFDVPVPHKLRLLQDSASEFSMNGESLSEQNGFHQIAIHYKTNHHLIISTRSISYRNGQDNVEISWGQELTQHNRDGVSLVVLKNEMNVTMGNIGVVIISHNKDGVMFLWPAIWEYPKDVNLTGVLGKSDISYVKTKGSQTATLKIKDKEVKTSLEAVSDYRLPSAPIQECWLVPFQAVMEAEISDFTITQL</sequence>
<evidence type="ECO:0000256" key="1">
    <source>
        <dbReference type="ARBA" id="ARBA00004613"/>
    </source>
</evidence>
<dbReference type="InterPro" id="IPR036465">
    <property type="entry name" value="vWFA_dom_sf"/>
</dbReference>
<dbReference type="InterPro" id="IPR013694">
    <property type="entry name" value="VIT"/>
</dbReference>
<comment type="subcellular location">
    <subcellularLocation>
        <location evidence="1">Secreted</location>
    </subcellularLocation>
</comment>
<evidence type="ECO:0000256" key="3">
    <source>
        <dbReference type="ARBA" id="ARBA00022525"/>
    </source>
</evidence>
<keyword evidence="7" id="KW-0325">Glycoprotein</keyword>
<evidence type="ECO:0000256" key="8">
    <source>
        <dbReference type="SAM" id="SignalP"/>
    </source>
</evidence>
<gene>
    <name evidence="11" type="ORF">G5714_011655</name>
</gene>
<evidence type="ECO:0000256" key="7">
    <source>
        <dbReference type="ARBA" id="ARBA00023180"/>
    </source>
</evidence>
<dbReference type="AlphaFoldDB" id="A0A7J6CJE6"/>
<dbReference type="SUPFAM" id="SSF53300">
    <property type="entry name" value="vWA-like"/>
    <property type="match status" value="1"/>
</dbReference>
<dbReference type="PANTHER" id="PTHR10338:SF119">
    <property type="entry name" value="INTER-ALPHA-TRYPSIN INHIBITOR HEAVY CHAIN H4"/>
    <property type="match status" value="1"/>
</dbReference>
<evidence type="ECO:0000256" key="4">
    <source>
        <dbReference type="ARBA" id="ARBA00022690"/>
    </source>
</evidence>
<feature type="signal peptide" evidence="8">
    <location>
        <begin position="1"/>
        <end position="21"/>
    </location>
</feature>
<dbReference type="FunFam" id="3.40.50.410:FF:000013">
    <property type="entry name" value="inter-alpha-trypsin inhibitor heavy chain H2"/>
    <property type="match status" value="1"/>
</dbReference>
<dbReference type="Proteomes" id="UP000579812">
    <property type="component" value="Unassembled WGS sequence"/>
</dbReference>
<dbReference type="Pfam" id="PF08487">
    <property type="entry name" value="VIT"/>
    <property type="match status" value="1"/>
</dbReference>
<dbReference type="EMBL" id="JAAMOB010000011">
    <property type="protein sequence ID" value="KAF4107291.1"/>
    <property type="molecule type" value="Genomic_DNA"/>
</dbReference>
<dbReference type="Gene3D" id="3.40.50.410">
    <property type="entry name" value="von Willebrand factor, type A domain"/>
    <property type="match status" value="1"/>
</dbReference>
<reference evidence="11 12" key="1">
    <citation type="submission" date="2020-04" db="EMBL/GenBank/DDBJ databases">
        <title>Chromosome-level genome assembly of a cyprinid fish Onychostoma macrolepis by integration of Nanopore Sequencing, Bionano and Hi-C technology.</title>
        <authorList>
            <person name="Wang D."/>
        </authorList>
    </citation>
    <scope>NUCLEOTIDE SEQUENCE [LARGE SCALE GENOMIC DNA]</scope>
    <source>
        <strain evidence="11">SWU-2019</strain>
        <tissue evidence="11">Muscle</tissue>
    </source>
</reference>
<name>A0A7J6CJE6_9TELE</name>
<feature type="chain" id="PRO_5029894222" description="Inter-alpha-trypsin inhibitor heavy chain H3-like" evidence="8">
    <location>
        <begin position="22"/>
        <end position="890"/>
    </location>
</feature>
<feature type="domain" description="VWFA" evidence="9">
    <location>
        <begin position="271"/>
        <end position="449"/>
    </location>
</feature>
<proteinExistence type="inferred from homology"/>
<protein>
    <recommendedName>
        <fullName evidence="13">Inter-alpha-trypsin inhibitor heavy chain H3-like</fullName>
    </recommendedName>
</protein>
<feature type="domain" description="VIT" evidence="10">
    <location>
        <begin position="16"/>
        <end position="145"/>
    </location>
</feature>
<organism evidence="11 12">
    <name type="scientific">Onychostoma macrolepis</name>
    <dbReference type="NCBI Taxonomy" id="369639"/>
    <lineage>
        <taxon>Eukaryota</taxon>
        <taxon>Metazoa</taxon>
        <taxon>Chordata</taxon>
        <taxon>Craniata</taxon>
        <taxon>Vertebrata</taxon>
        <taxon>Euteleostomi</taxon>
        <taxon>Actinopterygii</taxon>
        <taxon>Neopterygii</taxon>
        <taxon>Teleostei</taxon>
        <taxon>Ostariophysi</taxon>
        <taxon>Cypriniformes</taxon>
        <taxon>Cyprinidae</taxon>
        <taxon>Acrossocheilinae</taxon>
        <taxon>Onychostoma</taxon>
    </lineage>
</organism>
<dbReference type="InterPro" id="IPR002035">
    <property type="entry name" value="VWF_A"/>
</dbReference>
<dbReference type="PROSITE" id="PS51468">
    <property type="entry name" value="VIT"/>
    <property type="match status" value="1"/>
</dbReference>
<dbReference type="PANTHER" id="PTHR10338">
    <property type="entry name" value="INTER-ALPHA-TRYPSIN INHIBITOR HEAVY CHAIN FAMILY MEMBER"/>
    <property type="match status" value="1"/>
</dbReference>
<keyword evidence="6" id="KW-0722">Serine protease inhibitor</keyword>
<evidence type="ECO:0000259" key="9">
    <source>
        <dbReference type="PROSITE" id="PS50234"/>
    </source>
</evidence>
<dbReference type="Pfam" id="PF00092">
    <property type="entry name" value="VWA"/>
    <property type="match status" value="1"/>
</dbReference>
<evidence type="ECO:0000256" key="2">
    <source>
        <dbReference type="ARBA" id="ARBA00010158"/>
    </source>
</evidence>
<evidence type="ECO:0008006" key="13">
    <source>
        <dbReference type="Google" id="ProtNLM"/>
    </source>
</evidence>
<dbReference type="GO" id="GO:0004867">
    <property type="term" value="F:serine-type endopeptidase inhibitor activity"/>
    <property type="evidence" value="ECO:0007669"/>
    <property type="project" value="UniProtKB-KW"/>
</dbReference>
<accession>A0A7J6CJE6</accession>
<keyword evidence="5 8" id="KW-0732">Signal</keyword>
<keyword evidence="4" id="KW-0646">Protease inhibitor</keyword>
<evidence type="ECO:0000256" key="5">
    <source>
        <dbReference type="ARBA" id="ARBA00022729"/>
    </source>
</evidence>
<evidence type="ECO:0000313" key="11">
    <source>
        <dbReference type="EMBL" id="KAF4107291.1"/>
    </source>
</evidence>
<dbReference type="GO" id="GO:0005576">
    <property type="term" value="C:extracellular region"/>
    <property type="evidence" value="ECO:0007669"/>
    <property type="project" value="UniProtKB-SubCell"/>
</dbReference>
<comment type="similarity">
    <text evidence="2">Belongs to the ITIH family.</text>
</comment>
<dbReference type="SMART" id="SM00609">
    <property type="entry name" value="VIT"/>
    <property type="match status" value="1"/>
</dbReference>
<evidence type="ECO:0000256" key="6">
    <source>
        <dbReference type="ARBA" id="ARBA00022900"/>
    </source>
</evidence>
<evidence type="ECO:0000259" key="10">
    <source>
        <dbReference type="PROSITE" id="PS51468"/>
    </source>
</evidence>
<dbReference type="OrthoDB" id="299997at2759"/>
<dbReference type="SMART" id="SM00327">
    <property type="entry name" value="VWA"/>
    <property type="match status" value="1"/>
</dbReference>
<evidence type="ECO:0000313" key="12">
    <source>
        <dbReference type="Proteomes" id="UP000579812"/>
    </source>
</evidence>
<keyword evidence="12" id="KW-1185">Reference proteome</keyword>
<comment type="caution">
    <text evidence="11">The sequence shown here is derived from an EMBL/GenBank/DDBJ whole genome shotgun (WGS) entry which is preliminary data.</text>
</comment>